<feature type="signal peptide" evidence="2">
    <location>
        <begin position="1"/>
        <end position="20"/>
    </location>
</feature>
<evidence type="ECO:0000256" key="1">
    <source>
        <dbReference type="SAM" id="MobiDB-lite"/>
    </source>
</evidence>
<name>A0A423SK95_PENVA</name>
<feature type="chain" id="PRO_5018992777" evidence="2">
    <location>
        <begin position="21"/>
        <end position="537"/>
    </location>
</feature>
<feature type="region of interest" description="Disordered" evidence="1">
    <location>
        <begin position="213"/>
        <end position="234"/>
    </location>
</feature>
<reference evidence="3 4" key="1">
    <citation type="submission" date="2018-04" db="EMBL/GenBank/DDBJ databases">
        <authorList>
            <person name="Zhang X."/>
            <person name="Yuan J."/>
            <person name="Li F."/>
            <person name="Xiang J."/>
        </authorList>
    </citation>
    <scope>NUCLEOTIDE SEQUENCE [LARGE SCALE GENOMIC DNA]</scope>
    <source>
        <tissue evidence="3">Muscle</tissue>
    </source>
</reference>
<organism evidence="3 4">
    <name type="scientific">Penaeus vannamei</name>
    <name type="common">Whiteleg shrimp</name>
    <name type="synonym">Litopenaeus vannamei</name>
    <dbReference type="NCBI Taxonomy" id="6689"/>
    <lineage>
        <taxon>Eukaryota</taxon>
        <taxon>Metazoa</taxon>
        <taxon>Ecdysozoa</taxon>
        <taxon>Arthropoda</taxon>
        <taxon>Crustacea</taxon>
        <taxon>Multicrustacea</taxon>
        <taxon>Malacostraca</taxon>
        <taxon>Eumalacostraca</taxon>
        <taxon>Eucarida</taxon>
        <taxon>Decapoda</taxon>
        <taxon>Dendrobranchiata</taxon>
        <taxon>Penaeoidea</taxon>
        <taxon>Penaeidae</taxon>
        <taxon>Penaeus</taxon>
    </lineage>
</organism>
<feature type="compositionally biased region" description="Polar residues" evidence="1">
    <location>
        <begin position="308"/>
        <end position="332"/>
    </location>
</feature>
<reference evidence="3 4" key="2">
    <citation type="submission" date="2019-01" db="EMBL/GenBank/DDBJ databases">
        <title>The decoding of complex shrimp genome reveals the adaptation for benthos swimmer, frequently molting mechanism and breeding impact on genome.</title>
        <authorList>
            <person name="Sun Y."/>
            <person name="Gao Y."/>
            <person name="Yu Y."/>
        </authorList>
    </citation>
    <scope>NUCLEOTIDE SEQUENCE [LARGE SCALE GENOMIC DNA]</scope>
    <source>
        <tissue evidence="3">Muscle</tissue>
    </source>
</reference>
<dbReference type="Proteomes" id="UP000283509">
    <property type="component" value="Unassembled WGS sequence"/>
</dbReference>
<dbReference type="OrthoDB" id="430826at2759"/>
<gene>
    <name evidence="3" type="ORF">C7M84_017485</name>
</gene>
<keyword evidence="2" id="KW-0732">Signal</keyword>
<accession>A0A423SK95</accession>
<feature type="compositionally biased region" description="Basic and acidic residues" evidence="1">
    <location>
        <begin position="383"/>
        <end position="432"/>
    </location>
</feature>
<protein>
    <submittedName>
        <fullName evidence="3">Uncharacterized protein</fullName>
    </submittedName>
</protein>
<proteinExistence type="predicted"/>
<dbReference type="AlphaFoldDB" id="A0A423SK95"/>
<evidence type="ECO:0000256" key="2">
    <source>
        <dbReference type="SAM" id="SignalP"/>
    </source>
</evidence>
<sequence>MTRIITWPSTLLLLLRWGDHLHLLILTLTDFLDNTNDGRLLALDCGRDLTTPPCLVRASCLQEVQNKRPGAASRRALAWTARRTSALAHTYRIVVSLSQRLAAAPQALLVSGGEGERGRGDQPFSSSCAARGSVGVAVVRWCHDTMENYRKPTVNRYWKRPKPKVYECNVRDAERLYQQSYQDYLKEKEFRAGRATSLGLEPTFYSHLVAGPIRRETSKPPPVPPSYKAQDARESSVEAVTTKLSSHEVVSSYDPAKEAASLEERLARIKRLREELGLPGETQEASRVTTSLSRETRGGASDFESSYKAKSSRANGDDSSYSFKSERTSNYSRPGADDSSYNFKSERSSNYSRPGGGEESSYSLKSERSSRAGAANGLSSDDYSFKSERKTTEYKASPKVERKQLDFDLGSKFERKGLDMSPKMDRKSDDYSFKSSAASSSSSSRARKNVHDEEDAFVAGDPRPHQQNGPRRLTRLPDAARSRGGLAEPSEGQDAFGLVGGVAKGKRSRNSGIGLPRGERTVNLRKVLRGRTYLRIR</sequence>
<comment type="caution">
    <text evidence="3">The sequence shown here is derived from an EMBL/GenBank/DDBJ whole genome shotgun (WGS) entry which is preliminary data.</text>
</comment>
<feature type="compositionally biased region" description="Polar residues" evidence="1">
    <location>
        <begin position="283"/>
        <end position="293"/>
    </location>
</feature>
<feature type="compositionally biased region" description="Low complexity" evidence="1">
    <location>
        <begin position="435"/>
        <end position="444"/>
    </location>
</feature>
<feature type="region of interest" description="Disordered" evidence="1">
    <location>
        <begin position="277"/>
        <end position="517"/>
    </location>
</feature>
<feature type="compositionally biased region" description="Polar residues" evidence="1">
    <location>
        <begin position="339"/>
        <end position="352"/>
    </location>
</feature>
<keyword evidence="4" id="KW-1185">Reference proteome</keyword>
<dbReference type="EMBL" id="QCYY01003227">
    <property type="protein sequence ID" value="ROT64579.1"/>
    <property type="molecule type" value="Genomic_DNA"/>
</dbReference>
<evidence type="ECO:0000313" key="4">
    <source>
        <dbReference type="Proteomes" id="UP000283509"/>
    </source>
</evidence>
<evidence type="ECO:0000313" key="3">
    <source>
        <dbReference type="EMBL" id="ROT64579.1"/>
    </source>
</evidence>